<dbReference type="SMART" id="SM00382">
    <property type="entry name" value="AAA"/>
    <property type="match status" value="1"/>
</dbReference>
<dbReference type="PANTHER" id="PTHR42794">
    <property type="entry name" value="HEMIN IMPORT ATP-BINDING PROTEIN HMUV"/>
    <property type="match status" value="1"/>
</dbReference>
<protein>
    <submittedName>
        <fullName evidence="7">Iron complex transport system ATP-binding protein</fullName>
    </submittedName>
</protein>
<dbReference type="Gene3D" id="3.40.50.300">
    <property type="entry name" value="P-loop containing nucleotide triphosphate hydrolases"/>
    <property type="match status" value="1"/>
</dbReference>
<dbReference type="Pfam" id="PF00005">
    <property type="entry name" value="ABC_tran"/>
    <property type="match status" value="1"/>
</dbReference>
<organism evidence="7 8">
    <name type="scientific">Pseudidiomarina maritima</name>
    <dbReference type="NCBI Taxonomy" id="519453"/>
    <lineage>
        <taxon>Bacteria</taxon>
        <taxon>Pseudomonadati</taxon>
        <taxon>Pseudomonadota</taxon>
        <taxon>Gammaproteobacteria</taxon>
        <taxon>Alteromonadales</taxon>
        <taxon>Idiomarinaceae</taxon>
        <taxon>Pseudidiomarina</taxon>
    </lineage>
</organism>
<keyword evidence="2" id="KW-0547">Nucleotide-binding</keyword>
<dbReference type="RefSeq" id="WP_092858726.1">
    <property type="nucleotide sequence ID" value="NZ_FOYU01000005.1"/>
</dbReference>
<dbReference type="PROSITE" id="PS00211">
    <property type="entry name" value="ABC_TRANSPORTER_1"/>
    <property type="match status" value="1"/>
</dbReference>
<dbReference type="InterPro" id="IPR027417">
    <property type="entry name" value="P-loop_NTPase"/>
</dbReference>
<keyword evidence="4" id="KW-1278">Translocase</keyword>
<dbReference type="PANTHER" id="PTHR42794:SF1">
    <property type="entry name" value="HEMIN IMPORT ATP-BINDING PROTEIN HMUV"/>
    <property type="match status" value="1"/>
</dbReference>
<evidence type="ECO:0000259" key="6">
    <source>
        <dbReference type="PROSITE" id="PS50893"/>
    </source>
</evidence>
<dbReference type="Proteomes" id="UP000199424">
    <property type="component" value="Unassembled WGS sequence"/>
</dbReference>
<dbReference type="GO" id="GO:0016887">
    <property type="term" value="F:ATP hydrolysis activity"/>
    <property type="evidence" value="ECO:0007669"/>
    <property type="project" value="InterPro"/>
</dbReference>
<keyword evidence="1" id="KW-0813">Transport</keyword>
<keyword evidence="8" id="KW-1185">Reference proteome</keyword>
<keyword evidence="3 7" id="KW-0067">ATP-binding</keyword>
<name>A0A1I6I298_9GAMM</name>
<feature type="domain" description="ABC transporter" evidence="6">
    <location>
        <begin position="2"/>
        <end position="229"/>
    </location>
</feature>
<dbReference type="GO" id="GO:0005524">
    <property type="term" value="F:ATP binding"/>
    <property type="evidence" value="ECO:0007669"/>
    <property type="project" value="UniProtKB-KW"/>
</dbReference>
<gene>
    <name evidence="7" type="ORF">SAMN04488070_2311</name>
</gene>
<evidence type="ECO:0000313" key="7">
    <source>
        <dbReference type="EMBL" id="SFR60807.1"/>
    </source>
</evidence>
<dbReference type="CDD" id="cd03214">
    <property type="entry name" value="ABC_Iron-Siderophores_B12_Hemin"/>
    <property type="match status" value="1"/>
</dbReference>
<proteinExistence type="predicted"/>
<dbReference type="EMBL" id="FOYU01000005">
    <property type="protein sequence ID" value="SFR60807.1"/>
    <property type="molecule type" value="Genomic_DNA"/>
</dbReference>
<dbReference type="PROSITE" id="PS50893">
    <property type="entry name" value="ABC_TRANSPORTER_2"/>
    <property type="match status" value="1"/>
</dbReference>
<comment type="function">
    <text evidence="5">Part of the ABC transporter complex HmuTUV involved in hemin import. Responsible for energy coupling to the transport system.</text>
</comment>
<dbReference type="InterPro" id="IPR003439">
    <property type="entry name" value="ABC_transporter-like_ATP-bd"/>
</dbReference>
<evidence type="ECO:0000256" key="1">
    <source>
        <dbReference type="ARBA" id="ARBA00022448"/>
    </source>
</evidence>
<evidence type="ECO:0000256" key="2">
    <source>
        <dbReference type="ARBA" id="ARBA00022741"/>
    </source>
</evidence>
<dbReference type="SUPFAM" id="SSF52540">
    <property type="entry name" value="P-loop containing nucleoside triphosphate hydrolases"/>
    <property type="match status" value="1"/>
</dbReference>
<dbReference type="InterPro" id="IPR017871">
    <property type="entry name" value="ABC_transporter-like_CS"/>
</dbReference>
<evidence type="ECO:0000313" key="8">
    <source>
        <dbReference type="Proteomes" id="UP000199424"/>
    </source>
</evidence>
<accession>A0A1I6I298</accession>
<reference evidence="8" key="1">
    <citation type="submission" date="2016-10" db="EMBL/GenBank/DDBJ databases">
        <authorList>
            <person name="Varghese N."/>
            <person name="Submissions S."/>
        </authorList>
    </citation>
    <scope>NUCLEOTIDE SEQUENCE [LARGE SCALE GENOMIC DNA]</scope>
    <source>
        <strain evidence="8">CGMCC 1.7285</strain>
    </source>
</reference>
<evidence type="ECO:0000256" key="4">
    <source>
        <dbReference type="ARBA" id="ARBA00022967"/>
    </source>
</evidence>
<sequence length="246" mass="27052">MLELTNLSYPKRLNNVNYCASAGRLVGVIGANGSGKSTLLSIIAGALKKANGEVKWHSDDLLHCSPSEQRQQLAYLAQKNEFREPVRVSDLLLTSQVNIKESSATLSAWRERSIDEFHLGNLLSRAITELSGGEQRRVMLACIYAMNRSLLLADEPTASLDLHYQLLVMDWLKAMSKEGKLVLVALHDLALAAQYCDELLLLNEGQLIASGEPNQVLTDTNLAAAYKVSVDWLCNSNGVAMLARRL</sequence>
<dbReference type="AlphaFoldDB" id="A0A1I6I298"/>
<evidence type="ECO:0000256" key="3">
    <source>
        <dbReference type="ARBA" id="ARBA00022840"/>
    </source>
</evidence>
<evidence type="ECO:0000256" key="5">
    <source>
        <dbReference type="ARBA" id="ARBA00037066"/>
    </source>
</evidence>
<dbReference type="InterPro" id="IPR003593">
    <property type="entry name" value="AAA+_ATPase"/>
</dbReference>